<gene>
    <name evidence="2" type="ORF">CDD82_3627</name>
</gene>
<evidence type="ECO:0000313" key="2">
    <source>
        <dbReference type="EMBL" id="PHH83092.1"/>
    </source>
</evidence>
<comment type="caution">
    <text evidence="2">The sequence shown here is derived from an EMBL/GenBank/DDBJ whole genome shotgun (WGS) entry which is preliminary data.</text>
</comment>
<name>A0A2C5ZTA9_9HYPO</name>
<organism evidence="2 3">
    <name type="scientific">Ophiocordyceps australis</name>
    <dbReference type="NCBI Taxonomy" id="1399860"/>
    <lineage>
        <taxon>Eukaryota</taxon>
        <taxon>Fungi</taxon>
        <taxon>Dikarya</taxon>
        <taxon>Ascomycota</taxon>
        <taxon>Pezizomycotina</taxon>
        <taxon>Sordariomycetes</taxon>
        <taxon>Hypocreomycetidae</taxon>
        <taxon>Hypocreales</taxon>
        <taxon>Ophiocordycipitaceae</taxon>
        <taxon>Ophiocordyceps</taxon>
    </lineage>
</organism>
<keyword evidence="3" id="KW-1185">Reference proteome</keyword>
<dbReference type="EMBL" id="NJEU01000028">
    <property type="protein sequence ID" value="PHH83092.1"/>
    <property type="molecule type" value="Genomic_DNA"/>
</dbReference>
<feature type="region of interest" description="Disordered" evidence="1">
    <location>
        <begin position="20"/>
        <end position="44"/>
    </location>
</feature>
<sequence length="134" mass="14593">MSQDARVNWRGANLTNAPRRKSAPLFSRGHDAAGPSEVPDATGGKRAHLAPVAAAKSTWDPISAFREYMAYLRRIFFYPYFFTRIHAASAGLADAGRPIADLARCFDPSITWSLFLKGATARVLVPSLCPITPS</sequence>
<evidence type="ECO:0000313" key="3">
    <source>
        <dbReference type="Proteomes" id="UP000224854"/>
    </source>
</evidence>
<proteinExistence type="predicted"/>
<reference evidence="2 3" key="1">
    <citation type="submission" date="2017-06" db="EMBL/GenBank/DDBJ databases">
        <title>Ant-infecting Ophiocordyceps genomes reveal a high diversity of potential behavioral manipulation genes and a possible major role for enterotoxins.</title>
        <authorList>
            <person name="De Bekker C."/>
            <person name="Evans H.C."/>
            <person name="Brachmann A."/>
            <person name="Hughes D.P."/>
        </authorList>
    </citation>
    <scope>NUCLEOTIDE SEQUENCE [LARGE SCALE GENOMIC DNA]</scope>
    <source>
        <strain evidence="2 3">1348a</strain>
    </source>
</reference>
<evidence type="ECO:0000256" key="1">
    <source>
        <dbReference type="SAM" id="MobiDB-lite"/>
    </source>
</evidence>
<accession>A0A2C5ZTA9</accession>
<dbReference type="Proteomes" id="UP000224854">
    <property type="component" value="Unassembled WGS sequence"/>
</dbReference>
<protein>
    <submittedName>
        <fullName evidence="2">Uncharacterized protein</fullName>
    </submittedName>
</protein>
<dbReference type="AlphaFoldDB" id="A0A2C5ZTA9"/>